<keyword evidence="1" id="KW-0175">Coiled coil</keyword>
<evidence type="ECO:0000259" key="2">
    <source>
        <dbReference type="Pfam" id="PF12770"/>
    </source>
</evidence>
<evidence type="ECO:0000256" key="1">
    <source>
        <dbReference type="SAM" id="Coils"/>
    </source>
</evidence>
<proteinExistence type="predicted"/>
<protein>
    <recommendedName>
        <fullName evidence="2">CHAT domain-containing protein</fullName>
    </recommendedName>
</protein>
<organism evidence="3 4">
    <name type="scientific">Phormidesmis priestleyi</name>
    <dbReference type="NCBI Taxonomy" id="268141"/>
    <lineage>
        <taxon>Bacteria</taxon>
        <taxon>Bacillati</taxon>
        <taxon>Cyanobacteriota</taxon>
        <taxon>Cyanophyceae</taxon>
        <taxon>Leptolyngbyales</taxon>
        <taxon>Leptolyngbyaceae</taxon>
        <taxon>Phormidesmis</taxon>
    </lineage>
</organism>
<feature type="domain" description="CHAT" evidence="2">
    <location>
        <begin position="22"/>
        <end position="170"/>
    </location>
</feature>
<comment type="caution">
    <text evidence="3">The sequence shown here is derived from an EMBL/GenBank/DDBJ whole genome shotgun (WGS) entry which is preliminary data.</text>
</comment>
<accession>A0A2W4YRI6</accession>
<evidence type="ECO:0000313" key="3">
    <source>
        <dbReference type="EMBL" id="PZO48735.1"/>
    </source>
</evidence>
<feature type="coiled-coil region" evidence="1">
    <location>
        <begin position="222"/>
        <end position="279"/>
    </location>
</feature>
<name>A0A2W4YRI6_9CYAN</name>
<dbReference type="EMBL" id="QBMP01000231">
    <property type="protein sequence ID" value="PZO48735.1"/>
    <property type="molecule type" value="Genomic_DNA"/>
</dbReference>
<gene>
    <name evidence="3" type="ORF">DCF15_17640</name>
</gene>
<reference evidence="4" key="1">
    <citation type="submission" date="2018-04" db="EMBL/GenBank/DDBJ databases">
        <authorList>
            <person name="Cornet L."/>
        </authorList>
    </citation>
    <scope>NUCLEOTIDE SEQUENCE [LARGE SCALE GENOMIC DNA]</scope>
</reference>
<sequence>MQKTVLVLVSNPKGTSNLNLLPEIRDLQEALQRSQHRHGFSVEWRIAKTQKDLRRYVMDVSPHIIHFCGHGTTEGLVLEDDTGIARVVSNDVLTDFLQIFADRIECVLLNACYTESLAEQLSQHLNYVIGMNQAVYDDAAIAFSEGFYDAIGAGESYERAFTVGKNAVMEKVTASERSRRKITVIGTDNEPAEDQNQEHLIPVLKINPNPRLRSPLGVQLKLEDRQRKLKKLQERLQVIDQKIVQGVDFEEEPKLEARKDGIYQEITKLEAEINRLEQGRE</sequence>
<dbReference type="InterPro" id="IPR024983">
    <property type="entry name" value="CHAT_dom"/>
</dbReference>
<dbReference type="Proteomes" id="UP000249794">
    <property type="component" value="Unassembled WGS sequence"/>
</dbReference>
<evidence type="ECO:0000313" key="4">
    <source>
        <dbReference type="Proteomes" id="UP000249794"/>
    </source>
</evidence>
<dbReference type="Pfam" id="PF12770">
    <property type="entry name" value="CHAT"/>
    <property type="match status" value="1"/>
</dbReference>
<reference evidence="3 4" key="2">
    <citation type="submission" date="2018-06" db="EMBL/GenBank/DDBJ databases">
        <title>Metagenomic assembly of (sub)arctic Cyanobacteria and their associated microbiome from non-axenic cultures.</title>
        <authorList>
            <person name="Baurain D."/>
        </authorList>
    </citation>
    <scope>NUCLEOTIDE SEQUENCE [LARGE SCALE GENOMIC DNA]</scope>
    <source>
        <strain evidence="3">ULC027bin1</strain>
    </source>
</reference>
<dbReference type="AlphaFoldDB" id="A0A2W4YRI6"/>